<proteinExistence type="predicted"/>
<protein>
    <recommendedName>
        <fullName evidence="4">Selenoprotein O</fullName>
    </recommendedName>
</protein>
<dbReference type="AlphaFoldDB" id="A0A7S1BWL2"/>
<evidence type="ECO:0000256" key="1">
    <source>
        <dbReference type="SAM" id="MobiDB-lite"/>
    </source>
</evidence>
<feature type="region of interest" description="Disordered" evidence="1">
    <location>
        <begin position="96"/>
        <end position="127"/>
    </location>
</feature>
<reference evidence="3" key="1">
    <citation type="submission" date="2021-01" db="EMBL/GenBank/DDBJ databases">
        <authorList>
            <person name="Corre E."/>
            <person name="Pelletier E."/>
            <person name="Niang G."/>
            <person name="Scheremetjew M."/>
            <person name="Finn R."/>
            <person name="Kale V."/>
            <person name="Holt S."/>
            <person name="Cochrane G."/>
            <person name="Meng A."/>
            <person name="Brown T."/>
            <person name="Cohen L."/>
        </authorList>
    </citation>
    <scope>NUCLEOTIDE SEQUENCE</scope>
    <source>
        <strain evidence="3">308</strain>
    </source>
</reference>
<organism evidence="3">
    <name type="scientific">Corethron hystrix</name>
    <dbReference type="NCBI Taxonomy" id="216773"/>
    <lineage>
        <taxon>Eukaryota</taxon>
        <taxon>Sar</taxon>
        <taxon>Stramenopiles</taxon>
        <taxon>Ochrophyta</taxon>
        <taxon>Bacillariophyta</taxon>
        <taxon>Coscinodiscophyceae</taxon>
        <taxon>Corethrophycidae</taxon>
        <taxon>Corethrales</taxon>
        <taxon>Corethraceae</taxon>
        <taxon>Corethron</taxon>
    </lineage>
</organism>
<feature type="compositionally biased region" description="Basic and acidic residues" evidence="1">
    <location>
        <begin position="113"/>
        <end position="123"/>
    </location>
</feature>
<accession>A0A7S1BWL2</accession>
<sequence length="438" mass="50134">MWNTPAFASAAALVLTFPHSIQSFGGGDDLSSAFRSLPFMNPLPSTGRRHLTNNCPALHYSFGDKLPGTDRKDKDDEEAELRKEIFRAANWNDPTRRLRKRQESQENENVEAGDEREQQEAHKSAAKNNRLKTDFRLFLTQRALQSFSFLSKELHDPHTVTYLEDSGNYTDLVEYHGLGALVNTTWDGFFFDLMEKPRCDVMIMVQKNRRMGSKNNPYLNGDEYVEVPIPIDPTSVSSRILSVREQIASEMVVDLQACKNNGILLLDNFLESIENNHERENLVFERLSTFFLDYVNDPSGEGNFLSSSPLRKSNFDLLTLLATQESIHRVIQDYKEEGSAMEPTRDWFKQFYFARLESHFDGLVLHGRADAFFDELISTPPVNVRRNRLLSKIDPINIAKQIISKRGEVVDGWLEVVESIGEEHAPIRRSLLEKQMGL</sequence>
<evidence type="ECO:0000313" key="3">
    <source>
        <dbReference type="EMBL" id="CAD8898336.1"/>
    </source>
</evidence>
<name>A0A7S1BWL2_9STRA</name>
<evidence type="ECO:0008006" key="4">
    <source>
        <dbReference type="Google" id="ProtNLM"/>
    </source>
</evidence>
<gene>
    <name evidence="3" type="ORF">CHYS00102_LOCUS25550</name>
</gene>
<keyword evidence="2" id="KW-0732">Signal</keyword>
<evidence type="ECO:0000256" key="2">
    <source>
        <dbReference type="SAM" id="SignalP"/>
    </source>
</evidence>
<feature type="chain" id="PRO_5031410812" description="Selenoprotein O" evidence="2">
    <location>
        <begin position="24"/>
        <end position="438"/>
    </location>
</feature>
<feature type="signal peptide" evidence="2">
    <location>
        <begin position="1"/>
        <end position="23"/>
    </location>
</feature>
<dbReference type="EMBL" id="HBFR01035095">
    <property type="protein sequence ID" value="CAD8898336.1"/>
    <property type="molecule type" value="Transcribed_RNA"/>
</dbReference>